<evidence type="ECO:0000259" key="6">
    <source>
        <dbReference type="Pfam" id="PF04116"/>
    </source>
</evidence>
<dbReference type="AlphaFoldDB" id="A0A813TQY2"/>
<comment type="caution">
    <text evidence="7">The sequence shown here is derived from an EMBL/GenBank/DDBJ whole genome shotgun (WGS) entry which is preliminary data.</text>
</comment>
<dbReference type="GO" id="GO:0016020">
    <property type="term" value="C:membrane"/>
    <property type="evidence" value="ECO:0007669"/>
    <property type="project" value="UniProtKB-SubCell"/>
</dbReference>
<proteinExistence type="predicted"/>
<protein>
    <recommendedName>
        <fullName evidence="6">Fatty acid hydroxylase domain-containing protein</fullName>
    </recommendedName>
</protein>
<organism evidence="7 8">
    <name type="scientific">Rotaria sordida</name>
    <dbReference type="NCBI Taxonomy" id="392033"/>
    <lineage>
        <taxon>Eukaryota</taxon>
        <taxon>Metazoa</taxon>
        <taxon>Spiralia</taxon>
        <taxon>Gnathifera</taxon>
        <taxon>Rotifera</taxon>
        <taxon>Eurotatoria</taxon>
        <taxon>Bdelloidea</taxon>
        <taxon>Philodinida</taxon>
        <taxon>Philodinidae</taxon>
        <taxon>Rotaria</taxon>
    </lineage>
</organism>
<evidence type="ECO:0000313" key="8">
    <source>
        <dbReference type="Proteomes" id="UP000663870"/>
    </source>
</evidence>
<keyword evidence="4 5" id="KW-0472">Membrane</keyword>
<evidence type="ECO:0000256" key="5">
    <source>
        <dbReference type="SAM" id="Phobius"/>
    </source>
</evidence>
<gene>
    <name evidence="7" type="ORF">JXQ802_LOCUS4802</name>
</gene>
<dbReference type="InterPro" id="IPR050307">
    <property type="entry name" value="Sterol_Desaturase_Related"/>
</dbReference>
<accession>A0A813TQY2</accession>
<dbReference type="Pfam" id="PF04116">
    <property type="entry name" value="FA_hydroxylase"/>
    <property type="match status" value="1"/>
</dbReference>
<dbReference type="EMBL" id="CAJNOL010000069">
    <property type="protein sequence ID" value="CAF0812897.1"/>
    <property type="molecule type" value="Genomic_DNA"/>
</dbReference>
<dbReference type="InterPro" id="IPR006694">
    <property type="entry name" value="Fatty_acid_hydroxylase"/>
</dbReference>
<keyword evidence="3 5" id="KW-1133">Transmembrane helix</keyword>
<evidence type="ECO:0000256" key="3">
    <source>
        <dbReference type="ARBA" id="ARBA00022989"/>
    </source>
</evidence>
<evidence type="ECO:0000313" key="7">
    <source>
        <dbReference type="EMBL" id="CAF0812897.1"/>
    </source>
</evidence>
<sequence length="263" mass="31415">MSINDTELSSTSVFQSDVWLFSIYTIATFEFVFWLCNSFLICIELFDFPSIDKYRIQKRKKKLRFQPHITQLIIKQTIRHQISIILLTPLLYYIINYFGHLDIRGPRPSWLTIIYQLVLFILSEDAIFFWTHYLLHTPWLYKNVHKKHHIFKQPTGVVSVLSDPIEGLQNQLAIWFMPVLLKEKHMFTLCIWIAIRVYQTVNAHSGYNLPYVSTQYWLPWIMSGALAHDFHHEHGKWNYGSFFNIWDRLMGTHRLSTTTKRTN</sequence>
<feature type="transmembrane region" description="Helical" evidence="5">
    <location>
        <begin position="113"/>
        <end position="135"/>
    </location>
</feature>
<evidence type="ECO:0000256" key="4">
    <source>
        <dbReference type="ARBA" id="ARBA00023136"/>
    </source>
</evidence>
<dbReference type="Proteomes" id="UP000663870">
    <property type="component" value="Unassembled WGS sequence"/>
</dbReference>
<evidence type="ECO:0000256" key="2">
    <source>
        <dbReference type="ARBA" id="ARBA00022692"/>
    </source>
</evidence>
<dbReference type="GO" id="GO:0016491">
    <property type="term" value="F:oxidoreductase activity"/>
    <property type="evidence" value="ECO:0007669"/>
    <property type="project" value="InterPro"/>
</dbReference>
<keyword evidence="2 5" id="KW-0812">Transmembrane</keyword>
<dbReference type="GO" id="GO:0005506">
    <property type="term" value="F:iron ion binding"/>
    <property type="evidence" value="ECO:0007669"/>
    <property type="project" value="InterPro"/>
</dbReference>
<comment type="subcellular location">
    <subcellularLocation>
        <location evidence="1">Membrane</location>
    </subcellularLocation>
</comment>
<keyword evidence="8" id="KW-1185">Reference proteome</keyword>
<feature type="transmembrane region" description="Helical" evidence="5">
    <location>
        <begin position="82"/>
        <end position="101"/>
    </location>
</feature>
<feature type="domain" description="Fatty acid hydroxylase" evidence="6">
    <location>
        <begin position="118"/>
        <end position="252"/>
    </location>
</feature>
<feature type="transmembrane region" description="Helical" evidence="5">
    <location>
        <begin position="20"/>
        <end position="46"/>
    </location>
</feature>
<dbReference type="GO" id="GO:0008610">
    <property type="term" value="P:lipid biosynthetic process"/>
    <property type="evidence" value="ECO:0007669"/>
    <property type="project" value="InterPro"/>
</dbReference>
<evidence type="ECO:0000256" key="1">
    <source>
        <dbReference type="ARBA" id="ARBA00004370"/>
    </source>
</evidence>
<reference evidence="7" key="1">
    <citation type="submission" date="2021-02" db="EMBL/GenBank/DDBJ databases">
        <authorList>
            <person name="Nowell W R."/>
        </authorList>
    </citation>
    <scope>NUCLEOTIDE SEQUENCE</scope>
</reference>
<name>A0A813TQY2_9BILA</name>
<dbReference type="PANTHER" id="PTHR11863">
    <property type="entry name" value="STEROL DESATURASE"/>
    <property type="match status" value="1"/>
</dbReference>